<evidence type="ECO:0000256" key="3">
    <source>
        <dbReference type="RuleBase" id="RU049442"/>
    </source>
</evidence>
<keyword evidence="6" id="KW-1185">Reference proteome</keyword>
<dbReference type="Gene3D" id="2.80.10.50">
    <property type="match status" value="1"/>
</dbReference>
<sequence length="274" mass="30051">MTTWAAGGSTAVTAWATSGSLFRSGSGSRFRSGSGSSFISRSFFSSLSLSLLLALLLTLSLPVVVCHQPLYSGRLQPTSPRLQFPSLQPPSPQSLSPSSPLRTPVNSSLAASRVGETRETGGPLESIGVPLGRHVRSYNHLQGDVRRRKLFSFQKFFLRIDTNGRVNGTKSKDDPLSILEITSVDVGVVAIKGLGSNYYLAISRKGELYGAREFGIDCTLKERIEENGYNTYASAEWRNKKRQMFVGLSVHGRPLRGKKTRRRNMATHFLPIMV</sequence>
<proteinExistence type="inferred from homology"/>
<keyword evidence="5" id="KW-0812">Transmembrane</keyword>
<dbReference type="CDD" id="cd23306">
    <property type="entry name" value="beta-trefoil_FGF7-like"/>
    <property type="match status" value="1"/>
</dbReference>
<reference evidence="7" key="1">
    <citation type="submission" date="2025-08" db="UniProtKB">
        <authorList>
            <consortium name="RefSeq"/>
        </authorList>
    </citation>
    <scope>IDENTIFICATION</scope>
</reference>
<keyword evidence="5" id="KW-0472">Membrane</keyword>
<dbReference type="PRINTS" id="PR00262">
    <property type="entry name" value="IL1HBGF"/>
</dbReference>
<dbReference type="GO" id="GO:0008083">
    <property type="term" value="F:growth factor activity"/>
    <property type="evidence" value="ECO:0007669"/>
    <property type="project" value="UniProtKB-KW"/>
</dbReference>
<dbReference type="SUPFAM" id="SSF50353">
    <property type="entry name" value="Cytokine"/>
    <property type="match status" value="1"/>
</dbReference>
<dbReference type="PaxDb" id="8030-ENSSSAP00000093822"/>
<dbReference type="GeneID" id="106580601"/>
<evidence type="ECO:0000256" key="4">
    <source>
        <dbReference type="SAM" id="MobiDB-lite"/>
    </source>
</evidence>
<feature type="transmembrane region" description="Helical" evidence="5">
    <location>
        <begin position="43"/>
        <end position="65"/>
    </location>
</feature>
<dbReference type="InterPro" id="IPR008996">
    <property type="entry name" value="IL1/FGF"/>
</dbReference>
<gene>
    <name evidence="7" type="primary">LOC106580601</name>
</gene>
<accession>A0A1S3NPG5</accession>
<dbReference type="RefSeq" id="XP_014017317.1">
    <property type="nucleotide sequence ID" value="XM_014161842.2"/>
</dbReference>
<dbReference type="Pfam" id="PF00167">
    <property type="entry name" value="FGF"/>
    <property type="match status" value="1"/>
</dbReference>
<dbReference type="SMART" id="SM00442">
    <property type="entry name" value="FGF"/>
    <property type="match status" value="1"/>
</dbReference>
<dbReference type="OrthoDB" id="10008525at2759"/>
<feature type="region of interest" description="Disordered" evidence="4">
    <location>
        <begin position="81"/>
        <end position="126"/>
    </location>
</feature>
<dbReference type="STRING" id="8030.ENSSSAP00000093822"/>
<dbReference type="PRINTS" id="PR00263">
    <property type="entry name" value="HBGFFGF"/>
</dbReference>
<dbReference type="FunFam" id="2.80.10.50:FF:000004">
    <property type="entry name" value="Fibroblast growth factor"/>
    <property type="match status" value="1"/>
</dbReference>
<evidence type="ECO:0000313" key="6">
    <source>
        <dbReference type="Proteomes" id="UP001652741"/>
    </source>
</evidence>
<evidence type="ECO:0000313" key="7">
    <source>
        <dbReference type="RefSeq" id="XP_014017317.1"/>
    </source>
</evidence>
<evidence type="ECO:0000256" key="2">
    <source>
        <dbReference type="ARBA" id="ARBA00023030"/>
    </source>
</evidence>
<protein>
    <recommendedName>
        <fullName evidence="3">Fibroblast growth factor</fullName>
        <shortName evidence="3">FGF</shortName>
    </recommendedName>
</protein>
<evidence type="ECO:0000256" key="5">
    <source>
        <dbReference type="SAM" id="Phobius"/>
    </source>
</evidence>
<keyword evidence="2" id="KW-0339">Growth factor</keyword>
<dbReference type="PROSITE" id="PS00247">
    <property type="entry name" value="HBGF_FGF"/>
    <property type="match status" value="1"/>
</dbReference>
<dbReference type="KEGG" id="sasa:106580601"/>
<dbReference type="Proteomes" id="UP001652741">
    <property type="component" value="Chromosome ssa20"/>
</dbReference>
<organism evidence="6 7">
    <name type="scientific">Salmo salar</name>
    <name type="common">Atlantic salmon</name>
    <dbReference type="NCBI Taxonomy" id="8030"/>
    <lineage>
        <taxon>Eukaryota</taxon>
        <taxon>Metazoa</taxon>
        <taxon>Chordata</taxon>
        <taxon>Craniata</taxon>
        <taxon>Vertebrata</taxon>
        <taxon>Euteleostomi</taxon>
        <taxon>Actinopterygii</taxon>
        <taxon>Neopterygii</taxon>
        <taxon>Teleostei</taxon>
        <taxon>Protacanthopterygii</taxon>
        <taxon>Salmoniformes</taxon>
        <taxon>Salmonidae</taxon>
        <taxon>Salmoninae</taxon>
        <taxon>Salmo</taxon>
    </lineage>
</organism>
<dbReference type="AlphaFoldDB" id="A0A1S3NPG5"/>
<name>A0A1S3NPG5_SALSA</name>
<dbReference type="InterPro" id="IPR002209">
    <property type="entry name" value="Fibroblast_GF_fam"/>
</dbReference>
<evidence type="ECO:0000256" key="1">
    <source>
        <dbReference type="ARBA" id="ARBA00007936"/>
    </source>
</evidence>
<keyword evidence="5" id="KW-1133">Transmembrane helix</keyword>
<dbReference type="PANTHER" id="PTHR11486">
    <property type="entry name" value="FIBROBLAST GROWTH FACTOR"/>
    <property type="match status" value="1"/>
</dbReference>
<comment type="similarity">
    <text evidence="1 3">Belongs to the heparin-binding growth factors family.</text>
</comment>